<feature type="non-terminal residue" evidence="4">
    <location>
        <position position="1"/>
    </location>
</feature>
<feature type="domain" description="SurA N-terminal" evidence="3">
    <location>
        <begin position="17"/>
        <end position="135"/>
    </location>
</feature>
<accession>A0A383ACU8</accession>
<keyword evidence="2" id="KW-0413">Isomerase</keyword>
<dbReference type="InterPro" id="IPR015391">
    <property type="entry name" value="SurA_N"/>
</dbReference>
<keyword evidence="2" id="KW-0697">Rotamase</keyword>
<dbReference type="SUPFAM" id="SSF109998">
    <property type="entry name" value="Triger factor/SurA peptide-binding domain-like"/>
    <property type="match status" value="1"/>
</dbReference>
<feature type="non-terminal residue" evidence="4">
    <location>
        <position position="170"/>
    </location>
</feature>
<dbReference type="AlphaFoldDB" id="A0A383ACU8"/>
<evidence type="ECO:0000256" key="1">
    <source>
        <dbReference type="ARBA" id="ARBA00022729"/>
    </source>
</evidence>
<dbReference type="EMBL" id="UINC01191157">
    <property type="protein sequence ID" value="SVE05647.1"/>
    <property type="molecule type" value="Genomic_DNA"/>
</dbReference>
<proteinExistence type="predicted"/>
<dbReference type="Gene3D" id="1.10.4030.10">
    <property type="entry name" value="Porin chaperone SurA, peptide-binding domain"/>
    <property type="match status" value="1"/>
</dbReference>
<sequence>VFVFCLSFAVSLEAVTLDRVVARVNSDVITLGALNERIPVVVDQMKAAGANVEESSEKNLKKDVLDLMIAEKLQAQKAKKLGMVVSEETIQKVLDDLYVDNNLTSEQFQSLLFNEGSSLEAYKEVIREQILVSRISKMQVNGSNVRDERVLRGYYRKNKKKYWVDEEVVV</sequence>
<protein>
    <recommendedName>
        <fullName evidence="3">SurA N-terminal domain-containing protein</fullName>
    </recommendedName>
</protein>
<dbReference type="GO" id="GO:0003755">
    <property type="term" value="F:peptidyl-prolyl cis-trans isomerase activity"/>
    <property type="evidence" value="ECO:0007669"/>
    <property type="project" value="UniProtKB-KW"/>
</dbReference>
<reference evidence="4" key="1">
    <citation type="submission" date="2018-05" db="EMBL/GenBank/DDBJ databases">
        <authorList>
            <person name="Lanie J.A."/>
            <person name="Ng W.-L."/>
            <person name="Kazmierczak K.M."/>
            <person name="Andrzejewski T.M."/>
            <person name="Davidsen T.M."/>
            <person name="Wayne K.J."/>
            <person name="Tettelin H."/>
            <person name="Glass J.I."/>
            <person name="Rusch D."/>
            <person name="Podicherti R."/>
            <person name="Tsui H.-C.T."/>
            <person name="Winkler M.E."/>
        </authorList>
    </citation>
    <scope>NUCLEOTIDE SEQUENCE</scope>
</reference>
<gene>
    <name evidence="4" type="ORF">METZ01_LOCUS458501</name>
</gene>
<name>A0A383ACU8_9ZZZZ</name>
<keyword evidence="1" id="KW-0732">Signal</keyword>
<evidence type="ECO:0000259" key="3">
    <source>
        <dbReference type="Pfam" id="PF09312"/>
    </source>
</evidence>
<organism evidence="4">
    <name type="scientific">marine metagenome</name>
    <dbReference type="NCBI Taxonomy" id="408172"/>
    <lineage>
        <taxon>unclassified sequences</taxon>
        <taxon>metagenomes</taxon>
        <taxon>ecological metagenomes</taxon>
    </lineage>
</organism>
<dbReference type="InterPro" id="IPR027304">
    <property type="entry name" value="Trigger_fact/SurA_dom_sf"/>
</dbReference>
<evidence type="ECO:0000313" key="4">
    <source>
        <dbReference type="EMBL" id="SVE05647.1"/>
    </source>
</evidence>
<evidence type="ECO:0000256" key="2">
    <source>
        <dbReference type="ARBA" id="ARBA00023110"/>
    </source>
</evidence>
<dbReference type="InterPro" id="IPR050280">
    <property type="entry name" value="OMP_Chaperone_SurA"/>
</dbReference>
<dbReference type="PANTHER" id="PTHR47637:SF1">
    <property type="entry name" value="CHAPERONE SURA"/>
    <property type="match status" value="1"/>
</dbReference>
<dbReference type="Pfam" id="PF09312">
    <property type="entry name" value="SurA_N"/>
    <property type="match status" value="1"/>
</dbReference>
<dbReference type="PANTHER" id="PTHR47637">
    <property type="entry name" value="CHAPERONE SURA"/>
    <property type="match status" value="1"/>
</dbReference>